<dbReference type="PRINTS" id="PR00449">
    <property type="entry name" value="RASTRNSFRMNG"/>
</dbReference>
<feature type="region of interest" description="Disordered" evidence="6">
    <location>
        <begin position="71"/>
        <end position="128"/>
    </location>
</feature>
<dbReference type="SUPFAM" id="SSF52540">
    <property type="entry name" value="P-loop containing nucleoside triphosphate hydrolases"/>
    <property type="match status" value="1"/>
</dbReference>
<keyword evidence="2" id="KW-0547">Nucleotide-binding</keyword>
<organism evidence="7">
    <name type="scientific">Hirondellea gigas</name>
    <dbReference type="NCBI Taxonomy" id="1518452"/>
    <lineage>
        <taxon>Eukaryota</taxon>
        <taxon>Metazoa</taxon>
        <taxon>Ecdysozoa</taxon>
        <taxon>Arthropoda</taxon>
        <taxon>Crustacea</taxon>
        <taxon>Multicrustacea</taxon>
        <taxon>Malacostraca</taxon>
        <taxon>Eumalacostraca</taxon>
        <taxon>Peracarida</taxon>
        <taxon>Amphipoda</taxon>
        <taxon>Amphilochidea</taxon>
        <taxon>Lysianassida</taxon>
        <taxon>Lysianassidira</taxon>
        <taxon>Lysianassoidea</taxon>
        <taxon>Lysianassidae</taxon>
        <taxon>Hirondellea</taxon>
    </lineage>
</organism>
<comment type="similarity">
    <text evidence="1">Belongs to the small GTPase superfamily. Rab family.</text>
</comment>
<evidence type="ECO:0000256" key="6">
    <source>
        <dbReference type="SAM" id="MobiDB-lite"/>
    </source>
</evidence>
<protein>
    <submittedName>
        <fullName evidence="7">Ras-related protein Rab-37-like isoform X2</fullName>
    </submittedName>
</protein>
<reference evidence="7" key="1">
    <citation type="submission" date="2017-11" db="EMBL/GenBank/DDBJ databases">
        <title>The sensing device of the deep-sea amphipod.</title>
        <authorList>
            <person name="Kobayashi H."/>
            <person name="Nagahama T."/>
            <person name="Arai W."/>
            <person name="Sasagawa Y."/>
            <person name="Umeda M."/>
            <person name="Hayashi T."/>
            <person name="Nikaido I."/>
            <person name="Watanabe H."/>
            <person name="Oguri K."/>
            <person name="Kitazato H."/>
            <person name="Fujioka K."/>
            <person name="Kido Y."/>
            <person name="Takami H."/>
        </authorList>
    </citation>
    <scope>NUCLEOTIDE SEQUENCE</scope>
    <source>
        <tissue evidence="7">Whole body</tissue>
    </source>
</reference>
<dbReference type="PROSITE" id="PS51420">
    <property type="entry name" value="RHO"/>
    <property type="match status" value="1"/>
</dbReference>
<evidence type="ECO:0000256" key="5">
    <source>
        <dbReference type="ARBA" id="ARBA00023289"/>
    </source>
</evidence>
<evidence type="ECO:0000256" key="4">
    <source>
        <dbReference type="ARBA" id="ARBA00023288"/>
    </source>
</evidence>
<dbReference type="SMART" id="SM00177">
    <property type="entry name" value="ARF"/>
    <property type="match status" value="1"/>
</dbReference>
<dbReference type="Pfam" id="PF00071">
    <property type="entry name" value="Ras"/>
    <property type="match status" value="1"/>
</dbReference>
<dbReference type="NCBIfam" id="TIGR00231">
    <property type="entry name" value="small_GTP"/>
    <property type="match status" value="1"/>
</dbReference>
<dbReference type="AlphaFoldDB" id="A0A6A7FYZ6"/>
<dbReference type="PANTHER" id="PTHR47980">
    <property type="entry name" value="LD44762P"/>
    <property type="match status" value="1"/>
</dbReference>
<keyword evidence="5" id="KW-0636">Prenylation</keyword>
<dbReference type="CDD" id="cd00154">
    <property type="entry name" value="Rab"/>
    <property type="match status" value="1"/>
</dbReference>
<dbReference type="InterPro" id="IPR027417">
    <property type="entry name" value="P-loop_NTPase"/>
</dbReference>
<dbReference type="InterPro" id="IPR050305">
    <property type="entry name" value="Small_GTPase_Rab"/>
</dbReference>
<feature type="compositionally biased region" description="Polar residues" evidence="6">
    <location>
        <begin position="111"/>
        <end position="128"/>
    </location>
</feature>
<dbReference type="SMART" id="SM00174">
    <property type="entry name" value="RHO"/>
    <property type="match status" value="1"/>
</dbReference>
<dbReference type="GO" id="GO:0005525">
    <property type="term" value="F:GTP binding"/>
    <property type="evidence" value="ECO:0007669"/>
    <property type="project" value="UniProtKB-KW"/>
</dbReference>
<feature type="region of interest" description="Disordered" evidence="6">
    <location>
        <begin position="27"/>
        <end position="58"/>
    </location>
</feature>
<dbReference type="Gene3D" id="3.40.50.300">
    <property type="entry name" value="P-loop containing nucleotide triphosphate hydrolases"/>
    <property type="match status" value="1"/>
</dbReference>
<keyword evidence="4" id="KW-0449">Lipoprotein</keyword>
<evidence type="ECO:0000313" key="7">
    <source>
        <dbReference type="EMBL" id="LAC23837.1"/>
    </source>
</evidence>
<evidence type="ECO:0000256" key="1">
    <source>
        <dbReference type="ARBA" id="ARBA00006270"/>
    </source>
</evidence>
<dbReference type="SMART" id="SM00176">
    <property type="entry name" value="RAN"/>
    <property type="match status" value="1"/>
</dbReference>
<dbReference type="PROSITE" id="PS51421">
    <property type="entry name" value="RAS"/>
    <property type="match status" value="1"/>
</dbReference>
<accession>A0A6A7FYZ6</accession>
<dbReference type="PROSITE" id="PS51419">
    <property type="entry name" value="RAB"/>
    <property type="match status" value="1"/>
</dbReference>
<dbReference type="InterPro" id="IPR005225">
    <property type="entry name" value="Small_GTP-bd"/>
</dbReference>
<dbReference type="SMART" id="SM00173">
    <property type="entry name" value="RAS"/>
    <property type="match status" value="1"/>
</dbReference>
<name>A0A6A7FYZ6_9CRUS</name>
<dbReference type="FunFam" id="3.40.50.300:FF:001129">
    <property type="entry name" value="ras-related protein Rab-44 isoform X2"/>
    <property type="match status" value="1"/>
</dbReference>
<evidence type="ECO:0000256" key="3">
    <source>
        <dbReference type="ARBA" id="ARBA00023134"/>
    </source>
</evidence>
<evidence type="ECO:0000256" key="2">
    <source>
        <dbReference type="ARBA" id="ARBA00022741"/>
    </source>
</evidence>
<dbReference type="EMBL" id="IACT01004655">
    <property type="protein sequence ID" value="LAC23837.1"/>
    <property type="molecule type" value="mRNA"/>
</dbReference>
<dbReference type="InterPro" id="IPR001806">
    <property type="entry name" value="Small_GTPase"/>
</dbReference>
<sequence>MWKRGTLNDDRRNSASVVELRRAAKLVQSRLAESQRSPGLRRASSFKETDPAVPKYPSYLKPPYPNFYDPEFNSLKHGGSESEIGAPRRRAHLNSPNRSPRNVRRVDSRNYSSLNNIPLSSPTLSRQSRSVKDLRFGDGFSNKDEKCSSIERKSRNNGYLTSKKHSLDGIPEDAKVDRKVESEAVSLFPISDRTRMTTYHSCDHFFKVMLLGDTAVGKTCFVTKFRDGIFLSGTFIATIGIDYRNKTLELDGGRVHLQIWDTAGQERFRCLTRSYYRDAQAMLLFYDIQSRSSFNSIRGWLSEVRQLAKKDIVVILIGNKCDLPKEKRAVSKEEGQALGVELELPFLEASAKSGINVELTFTAAAMQLQTLRSTNTADEGFNVKDYVKKNDKNYISLCSKCGNR</sequence>
<dbReference type="GO" id="GO:0003924">
    <property type="term" value="F:GTPase activity"/>
    <property type="evidence" value="ECO:0007669"/>
    <property type="project" value="InterPro"/>
</dbReference>
<proteinExistence type="evidence at transcript level"/>
<dbReference type="SMART" id="SM00175">
    <property type="entry name" value="RAB"/>
    <property type="match status" value="1"/>
</dbReference>
<keyword evidence="3" id="KW-0342">GTP-binding</keyword>